<proteinExistence type="inferred from homology"/>
<evidence type="ECO:0000259" key="13">
    <source>
        <dbReference type="Pfam" id="PF08264"/>
    </source>
</evidence>
<comment type="domain">
    <text evidence="10">IleRS has two distinct active sites: one for aminoacylation and one for editing. The misactivated valine is translocated from the active site to the editing site, which sterically excludes the correctly activated isoleucine. The single editing site contains two valyl binding pockets, one specific for each substrate (Val-AMP or Val-tRNA(Ile)).</text>
</comment>
<dbReference type="InterPro" id="IPR002300">
    <property type="entry name" value="aa-tRNA-synth_Ia"/>
</dbReference>
<evidence type="ECO:0000313" key="15">
    <source>
        <dbReference type="Proteomes" id="UP000284731"/>
    </source>
</evidence>
<evidence type="ECO:0000313" key="14">
    <source>
        <dbReference type="EMBL" id="RGT56453.1"/>
    </source>
</evidence>
<dbReference type="Gene3D" id="1.10.10.830">
    <property type="entry name" value="Ile-tRNA synthetase CP2 domain-like"/>
    <property type="match status" value="1"/>
</dbReference>
<comment type="cofactor">
    <cofactor evidence="10">
        <name>Zn(2+)</name>
        <dbReference type="ChEBI" id="CHEBI:29105"/>
    </cofactor>
    <text evidence="10">Binds 1 zinc ion per subunit.</text>
</comment>
<comment type="function">
    <text evidence="8 10">Catalyzes the attachment of isoleucine to tRNA(Ile). As IleRS can inadvertently accommodate and process structurally similar amino acids such as valine, to avoid such errors it has two additional distinct tRNA(Ile)-dependent editing activities. One activity is designated as 'pretransfer' editing and involves the hydrolysis of activated Val-AMP. The other activity is designated 'posttransfer' editing and involves deacylation of mischarged Val-tRNA(Ile).</text>
</comment>
<evidence type="ECO:0000259" key="12">
    <source>
        <dbReference type="Pfam" id="PF06827"/>
    </source>
</evidence>
<feature type="short sequence motif" description="'KMSKS' region" evidence="10">
    <location>
        <begin position="592"/>
        <end position="596"/>
    </location>
</feature>
<dbReference type="Pfam" id="PF08264">
    <property type="entry name" value="Anticodon_1"/>
    <property type="match status" value="1"/>
</dbReference>
<keyword evidence="5 10" id="KW-0067">ATP-binding</keyword>
<evidence type="ECO:0000256" key="4">
    <source>
        <dbReference type="ARBA" id="ARBA00022741"/>
    </source>
</evidence>
<dbReference type="EC" id="6.1.1.5" evidence="10"/>
<gene>
    <name evidence="10" type="primary">ileS</name>
    <name evidence="14" type="ORF">DWX20_06530</name>
</gene>
<comment type="caution">
    <text evidence="14">The sequence shown here is derived from an EMBL/GenBank/DDBJ whole genome shotgun (WGS) entry which is preliminary data.</text>
</comment>
<feature type="domain" description="Zinc finger FPG/IleRS-type" evidence="12">
    <location>
        <begin position="875"/>
        <end position="897"/>
    </location>
</feature>
<feature type="binding site" evidence="10">
    <location>
        <position position="894"/>
    </location>
    <ligand>
        <name>Zn(2+)</name>
        <dbReference type="ChEBI" id="CHEBI:29105"/>
    </ligand>
</feature>
<keyword evidence="6 10" id="KW-0648">Protein biosynthesis</keyword>
<dbReference type="Gene3D" id="3.40.50.620">
    <property type="entry name" value="HUPs"/>
    <property type="match status" value="2"/>
</dbReference>
<evidence type="ECO:0000256" key="3">
    <source>
        <dbReference type="ARBA" id="ARBA00022598"/>
    </source>
</evidence>
<feature type="binding site" evidence="10">
    <location>
        <position position="897"/>
    </location>
    <ligand>
        <name>Zn(2+)</name>
        <dbReference type="ChEBI" id="CHEBI:29105"/>
    </ligand>
</feature>
<dbReference type="CDD" id="cd07960">
    <property type="entry name" value="Anticodon_Ia_Ile_BEm"/>
    <property type="match status" value="1"/>
</dbReference>
<keyword evidence="4 10" id="KW-0547">Nucleotide-binding</keyword>
<dbReference type="CDD" id="cd00818">
    <property type="entry name" value="IleRS_core"/>
    <property type="match status" value="1"/>
</dbReference>
<dbReference type="InterPro" id="IPR009080">
    <property type="entry name" value="tRNAsynth_Ia_anticodon-bd"/>
</dbReference>
<organism evidence="14 15">
    <name type="scientific">Solobacterium moorei</name>
    <dbReference type="NCBI Taxonomy" id="102148"/>
    <lineage>
        <taxon>Bacteria</taxon>
        <taxon>Bacillati</taxon>
        <taxon>Bacillota</taxon>
        <taxon>Erysipelotrichia</taxon>
        <taxon>Erysipelotrichales</taxon>
        <taxon>Erysipelotrichaceae</taxon>
        <taxon>Solobacterium</taxon>
    </lineage>
</organism>
<dbReference type="HAMAP" id="MF_02002">
    <property type="entry name" value="Ile_tRNA_synth_type1"/>
    <property type="match status" value="1"/>
</dbReference>
<dbReference type="PROSITE" id="PS00178">
    <property type="entry name" value="AA_TRNA_LIGASE_I"/>
    <property type="match status" value="1"/>
</dbReference>
<dbReference type="EMBL" id="QRWX01000002">
    <property type="protein sequence ID" value="RGT56453.1"/>
    <property type="molecule type" value="Genomic_DNA"/>
</dbReference>
<feature type="domain" description="Aminoacyl-tRNA synthetase class Ia" evidence="11">
    <location>
        <begin position="27"/>
        <end position="630"/>
    </location>
</feature>
<dbReference type="GO" id="GO:0004822">
    <property type="term" value="F:isoleucine-tRNA ligase activity"/>
    <property type="evidence" value="ECO:0007669"/>
    <property type="project" value="UniProtKB-UniRule"/>
</dbReference>
<dbReference type="Pfam" id="PF06827">
    <property type="entry name" value="zf-FPG_IleRS"/>
    <property type="match status" value="1"/>
</dbReference>
<dbReference type="InterPro" id="IPR014729">
    <property type="entry name" value="Rossmann-like_a/b/a_fold"/>
</dbReference>
<dbReference type="FunFam" id="3.40.50.620:FF:000152">
    <property type="entry name" value="Isoleucine--tRNA ligase"/>
    <property type="match status" value="1"/>
</dbReference>
<dbReference type="InterPro" id="IPR009008">
    <property type="entry name" value="Val/Leu/Ile-tRNA-synth_edit"/>
</dbReference>
<dbReference type="SUPFAM" id="SSF52374">
    <property type="entry name" value="Nucleotidylyl transferase"/>
    <property type="match status" value="1"/>
</dbReference>
<evidence type="ECO:0000256" key="9">
    <source>
        <dbReference type="ARBA" id="ARBA00048359"/>
    </source>
</evidence>
<evidence type="ECO:0000259" key="11">
    <source>
        <dbReference type="Pfam" id="PF00133"/>
    </source>
</evidence>
<feature type="domain" description="Methionyl/Valyl/Leucyl/Isoleucyl-tRNA synthetase anticodon-binding" evidence="13">
    <location>
        <begin position="677"/>
        <end position="831"/>
    </location>
</feature>
<keyword evidence="10" id="KW-0862">Zinc</keyword>
<evidence type="ECO:0000256" key="1">
    <source>
        <dbReference type="ARBA" id="ARBA00006887"/>
    </source>
</evidence>
<evidence type="ECO:0000256" key="7">
    <source>
        <dbReference type="ARBA" id="ARBA00023146"/>
    </source>
</evidence>
<dbReference type="GO" id="GO:0005524">
    <property type="term" value="F:ATP binding"/>
    <property type="evidence" value="ECO:0007669"/>
    <property type="project" value="UniProtKB-UniRule"/>
</dbReference>
<name>A0A412PFQ5_9FIRM</name>
<reference evidence="14 15" key="1">
    <citation type="submission" date="2018-08" db="EMBL/GenBank/DDBJ databases">
        <title>A genome reference for cultivated species of the human gut microbiota.</title>
        <authorList>
            <person name="Zou Y."/>
            <person name="Xue W."/>
            <person name="Luo G."/>
        </authorList>
    </citation>
    <scope>NUCLEOTIDE SEQUENCE [LARGE SCALE GENOMIC DNA]</scope>
    <source>
        <strain evidence="14 15">AF18-46</strain>
    </source>
</reference>
<dbReference type="InterPro" id="IPR033708">
    <property type="entry name" value="Anticodon_Ile_BEm"/>
</dbReference>
<dbReference type="PANTHER" id="PTHR42765:SF1">
    <property type="entry name" value="ISOLEUCINE--TRNA LIGASE, MITOCHONDRIAL"/>
    <property type="match status" value="1"/>
</dbReference>
<evidence type="ECO:0000256" key="8">
    <source>
        <dbReference type="ARBA" id="ARBA00025217"/>
    </source>
</evidence>
<dbReference type="InterPro" id="IPR010663">
    <property type="entry name" value="Znf_FPG/IleRS"/>
</dbReference>
<dbReference type="GO" id="GO:0002161">
    <property type="term" value="F:aminoacyl-tRNA deacylase activity"/>
    <property type="evidence" value="ECO:0007669"/>
    <property type="project" value="InterPro"/>
</dbReference>
<dbReference type="InterPro" id="IPR002301">
    <property type="entry name" value="Ile-tRNA-ligase"/>
</dbReference>
<evidence type="ECO:0000256" key="10">
    <source>
        <dbReference type="HAMAP-Rule" id="MF_02002"/>
    </source>
</evidence>
<sequence>MDYKDTLNMPNTDFEMRGNLAQKEPGILKNWQQDNYYQSLLKHHKGQKAFILHDGPPYANGNLHAGTAMNRTIKDFIIRSHAMSGYYTPFFPGWDTHGLPIENAIQKLGVDRKALSAAEFRRKCEEYAHEQIAQQMETEKRLGQIADYEHPYITLKKEFEARQIQSFATMALNGMIFQGLKPVYWSPYNETAVADSEIVYKDVKDATIYLKFPIADGKGVLGADDNFVIWTTTPWTIPSNMAVSVHPDLEYALVKTSAGNLIVLAKFVDRLLEKFNLENLGILKTFTGKEIEGATYHHVVLDKECPCLLGTHVTDEDGTGVVHTAGGHGMDDYLVCMKNGMPPICTVDERGYMNAEAGSYQGMFFEDCSKAIIHDMSEKGYLLQVENITHSYPHDDRLKKKVIFRAVKQWFCSIERVREKALDEINNHVKWHNSFGQKRMNNMIADRGDWCISRQRLWGVPIPIIYCEDNSPIMEKEVFDHIAELMNEYGSNVWFEREAKDLLPEGYTNEKSPNGEFRKETDIMDVWFDSGSSWNELIARGDGYPCDLYFEGSDQYRGWFNSSLIVSTAVNGTAPYKEVLSHGYVVDSKGEKMSKSVGNVVNPMDIINQNGADVFRLWAMSSDFKEDLKLGPSNIKQVSDQYRKIRNTFRFLLGNVNGEDFNPSTDMVAFEDLERVDQQVLVLLNDLVADVRKDVLEYNYLSANKHLMYFMVNILSSYYCDFTKDILYVSAKGDHRRRQVQSVYWNCADALVKLWAPFLAFTAEEIWTHFSHLGANSVHYEEFPEVKEYAEAEILRDEIKRLLEVRALVTKANEEARNEKLIASSQEAKILLTLPKEEKELVEKNLGAAVAQWLIVSQVELVEGETAVKVEKASGQKCPRCWNYDEHVDENGLCPRCHAVMEGYKLIHQN</sequence>
<dbReference type="NCBIfam" id="TIGR00392">
    <property type="entry name" value="ileS"/>
    <property type="match status" value="1"/>
</dbReference>
<feature type="binding site" evidence="10">
    <location>
        <position position="595"/>
    </location>
    <ligand>
        <name>ATP</name>
        <dbReference type="ChEBI" id="CHEBI:30616"/>
    </ligand>
</feature>
<feature type="binding site" evidence="10">
    <location>
        <position position="881"/>
    </location>
    <ligand>
        <name>Zn(2+)</name>
        <dbReference type="ChEBI" id="CHEBI:29105"/>
    </ligand>
</feature>
<keyword evidence="2 10" id="KW-0963">Cytoplasm</keyword>
<dbReference type="Pfam" id="PF00133">
    <property type="entry name" value="tRNA-synt_1"/>
    <property type="match status" value="1"/>
</dbReference>
<comment type="subunit">
    <text evidence="10">Monomer.</text>
</comment>
<protein>
    <recommendedName>
        <fullName evidence="10">Isoleucine--tRNA ligase</fullName>
        <ecNumber evidence="10">6.1.1.5</ecNumber>
    </recommendedName>
    <alternativeName>
        <fullName evidence="10">Isoleucyl-tRNA synthetase</fullName>
        <shortName evidence="10">IleRS</shortName>
    </alternativeName>
</protein>
<keyword evidence="7 10" id="KW-0030">Aminoacyl-tRNA synthetase</keyword>
<dbReference type="Gene3D" id="1.10.730.20">
    <property type="match status" value="1"/>
</dbReference>
<dbReference type="RefSeq" id="WP_118764903.1">
    <property type="nucleotide sequence ID" value="NZ_CABJCF010000002.1"/>
</dbReference>
<evidence type="ECO:0000256" key="2">
    <source>
        <dbReference type="ARBA" id="ARBA00022490"/>
    </source>
</evidence>
<feature type="binding site" evidence="10">
    <location>
        <position position="878"/>
    </location>
    <ligand>
        <name>Zn(2+)</name>
        <dbReference type="ChEBI" id="CHEBI:29105"/>
    </ligand>
</feature>
<dbReference type="GO" id="GO:0008270">
    <property type="term" value="F:zinc ion binding"/>
    <property type="evidence" value="ECO:0007669"/>
    <property type="project" value="UniProtKB-UniRule"/>
</dbReference>
<dbReference type="Gene3D" id="3.90.740.10">
    <property type="entry name" value="Valyl/Leucyl/Isoleucyl-tRNA synthetase, editing domain"/>
    <property type="match status" value="1"/>
</dbReference>
<dbReference type="GO" id="GO:0006428">
    <property type="term" value="P:isoleucyl-tRNA aminoacylation"/>
    <property type="evidence" value="ECO:0007669"/>
    <property type="project" value="UniProtKB-UniRule"/>
</dbReference>
<comment type="subcellular location">
    <subcellularLocation>
        <location evidence="10">Cytoplasm</location>
    </subcellularLocation>
</comment>
<comment type="catalytic activity">
    <reaction evidence="9 10">
        <text>tRNA(Ile) + L-isoleucine + ATP = L-isoleucyl-tRNA(Ile) + AMP + diphosphate</text>
        <dbReference type="Rhea" id="RHEA:11060"/>
        <dbReference type="Rhea" id="RHEA-COMP:9666"/>
        <dbReference type="Rhea" id="RHEA-COMP:9695"/>
        <dbReference type="ChEBI" id="CHEBI:30616"/>
        <dbReference type="ChEBI" id="CHEBI:33019"/>
        <dbReference type="ChEBI" id="CHEBI:58045"/>
        <dbReference type="ChEBI" id="CHEBI:78442"/>
        <dbReference type="ChEBI" id="CHEBI:78528"/>
        <dbReference type="ChEBI" id="CHEBI:456215"/>
        <dbReference type="EC" id="6.1.1.5"/>
    </reaction>
</comment>
<dbReference type="GO" id="GO:0000049">
    <property type="term" value="F:tRNA binding"/>
    <property type="evidence" value="ECO:0007669"/>
    <property type="project" value="InterPro"/>
</dbReference>
<dbReference type="SUPFAM" id="SSF47323">
    <property type="entry name" value="Anticodon-binding domain of a subclass of class I aminoacyl-tRNA synthetases"/>
    <property type="match status" value="1"/>
</dbReference>
<dbReference type="PRINTS" id="PR00984">
    <property type="entry name" value="TRNASYNTHILE"/>
</dbReference>
<accession>A0A412PFQ5</accession>
<keyword evidence="3 10" id="KW-0436">Ligase</keyword>
<keyword evidence="10" id="KW-0479">Metal-binding</keyword>
<dbReference type="PANTHER" id="PTHR42765">
    <property type="entry name" value="SOLEUCYL-TRNA SYNTHETASE"/>
    <property type="match status" value="1"/>
</dbReference>
<dbReference type="InterPro" id="IPR013155">
    <property type="entry name" value="M/V/L/I-tRNA-synth_anticd-bd"/>
</dbReference>
<dbReference type="FunFam" id="1.10.10.830:FF:000001">
    <property type="entry name" value="Isoleucine--tRNA ligase"/>
    <property type="match status" value="1"/>
</dbReference>
<dbReference type="Proteomes" id="UP000284731">
    <property type="component" value="Unassembled WGS sequence"/>
</dbReference>
<evidence type="ECO:0000256" key="6">
    <source>
        <dbReference type="ARBA" id="ARBA00022917"/>
    </source>
</evidence>
<dbReference type="AlphaFoldDB" id="A0A412PFQ5"/>
<comment type="similarity">
    <text evidence="1 10">Belongs to the class-I aminoacyl-tRNA synthetase family. IleS type 1 subfamily.</text>
</comment>
<dbReference type="GO" id="GO:0005829">
    <property type="term" value="C:cytosol"/>
    <property type="evidence" value="ECO:0007669"/>
    <property type="project" value="TreeGrafter"/>
</dbReference>
<evidence type="ECO:0000256" key="5">
    <source>
        <dbReference type="ARBA" id="ARBA00022840"/>
    </source>
</evidence>
<dbReference type="SUPFAM" id="SSF50677">
    <property type="entry name" value="ValRS/IleRS/LeuRS editing domain"/>
    <property type="match status" value="1"/>
</dbReference>
<dbReference type="InterPro" id="IPR001412">
    <property type="entry name" value="aa-tRNA-synth_I_CS"/>
</dbReference>
<feature type="short sequence motif" description="'HIGH' region" evidence="10">
    <location>
        <begin position="57"/>
        <end position="67"/>
    </location>
</feature>
<dbReference type="InterPro" id="IPR023585">
    <property type="entry name" value="Ile-tRNA-ligase_type1"/>
</dbReference>
<feature type="binding site" evidence="10">
    <location>
        <position position="551"/>
    </location>
    <ligand>
        <name>L-isoleucyl-5'-AMP</name>
        <dbReference type="ChEBI" id="CHEBI:178002"/>
    </ligand>
</feature>
<dbReference type="InterPro" id="IPR050081">
    <property type="entry name" value="Ile-tRNA_ligase"/>
</dbReference>